<dbReference type="CDD" id="cd14014">
    <property type="entry name" value="STKc_PknB_like"/>
    <property type="match status" value="1"/>
</dbReference>
<protein>
    <recommendedName>
        <fullName evidence="1">Protein kinase domain-containing protein</fullName>
    </recommendedName>
</protein>
<dbReference type="PIRSF" id="PIRSF000654">
    <property type="entry name" value="Integrin-linked_kinase"/>
    <property type="match status" value="1"/>
</dbReference>
<organism evidence="2 3">
    <name type="scientific">Tulasnella calospora MUT 4182</name>
    <dbReference type="NCBI Taxonomy" id="1051891"/>
    <lineage>
        <taxon>Eukaryota</taxon>
        <taxon>Fungi</taxon>
        <taxon>Dikarya</taxon>
        <taxon>Basidiomycota</taxon>
        <taxon>Agaricomycotina</taxon>
        <taxon>Agaricomycetes</taxon>
        <taxon>Cantharellales</taxon>
        <taxon>Tulasnellaceae</taxon>
        <taxon>Tulasnella</taxon>
    </lineage>
</organism>
<evidence type="ECO:0000259" key="1">
    <source>
        <dbReference type="PROSITE" id="PS50011"/>
    </source>
</evidence>
<reference evidence="2 3" key="1">
    <citation type="submission" date="2014-04" db="EMBL/GenBank/DDBJ databases">
        <authorList>
            <consortium name="DOE Joint Genome Institute"/>
            <person name="Kuo A."/>
            <person name="Girlanda M."/>
            <person name="Perotto S."/>
            <person name="Kohler A."/>
            <person name="Nagy L.G."/>
            <person name="Floudas D."/>
            <person name="Copeland A."/>
            <person name="Barry K.W."/>
            <person name="Cichocki N."/>
            <person name="Veneault-Fourrey C."/>
            <person name="LaButti K."/>
            <person name="Lindquist E.A."/>
            <person name="Lipzen A."/>
            <person name="Lundell T."/>
            <person name="Morin E."/>
            <person name="Murat C."/>
            <person name="Sun H."/>
            <person name="Tunlid A."/>
            <person name="Henrissat B."/>
            <person name="Grigoriev I.V."/>
            <person name="Hibbett D.S."/>
            <person name="Martin F."/>
            <person name="Nordberg H.P."/>
            <person name="Cantor M.N."/>
            <person name="Hua S.X."/>
        </authorList>
    </citation>
    <scope>NUCLEOTIDE SEQUENCE [LARGE SCALE GENOMIC DNA]</scope>
    <source>
        <strain evidence="2 3">MUT 4182</strain>
    </source>
</reference>
<dbReference type="Gene3D" id="1.10.510.10">
    <property type="entry name" value="Transferase(Phosphotransferase) domain 1"/>
    <property type="match status" value="1"/>
</dbReference>
<feature type="non-terminal residue" evidence="2">
    <location>
        <position position="1"/>
    </location>
</feature>
<dbReference type="AlphaFoldDB" id="A0A0C3QI23"/>
<dbReference type="InterPro" id="IPR008271">
    <property type="entry name" value="Ser/Thr_kinase_AS"/>
</dbReference>
<accession>A0A0C3QI23</accession>
<sequence length="234" mass="25986">RLARELKVWARLQHPHVLPVLGYYLDNYYRTAVLISEYQLRGDLKEYLEQEDPSWDIRLQLIRDATDGLIYLHSQDPPIRHGDLKPGNVLIGVERRAMLADFGLSQTLEAEPTGLTTSSGLKGTVRYFSPELLEQGVRPDLSSDMWAWACLALEGLTGRAPYATRTGDAAVILALASGELPSETESLLIHVPDLKLLLSKCWSSAPSERPSAVYCLGILNSTSSVSHTSDKIER</sequence>
<dbReference type="InterPro" id="IPR000719">
    <property type="entry name" value="Prot_kinase_dom"/>
</dbReference>
<dbReference type="Proteomes" id="UP000054248">
    <property type="component" value="Unassembled WGS sequence"/>
</dbReference>
<dbReference type="GO" id="GO:0004674">
    <property type="term" value="F:protein serine/threonine kinase activity"/>
    <property type="evidence" value="ECO:0007669"/>
    <property type="project" value="TreeGrafter"/>
</dbReference>
<gene>
    <name evidence="2" type="ORF">M407DRAFT_218800</name>
</gene>
<feature type="domain" description="Protein kinase" evidence="1">
    <location>
        <begin position="1"/>
        <end position="225"/>
    </location>
</feature>
<dbReference type="SUPFAM" id="SSF56112">
    <property type="entry name" value="Protein kinase-like (PK-like)"/>
    <property type="match status" value="1"/>
</dbReference>
<evidence type="ECO:0000313" key="3">
    <source>
        <dbReference type="Proteomes" id="UP000054248"/>
    </source>
</evidence>
<dbReference type="PROSITE" id="PS00108">
    <property type="entry name" value="PROTEIN_KINASE_ST"/>
    <property type="match status" value="1"/>
</dbReference>
<dbReference type="InterPro" id="IPR051681">
    <property type="entry name" value="Ser/Thr_Kinases-Pseudokinases"/>
</dbReference>
<keyword evidence="3" id="KW-1185">Reference proteome</keyword>
<evidence type="ECO:0000313" key="2">
    <source>
        <dbReference type="EMBL" id="KIO31635.1"/>
    </source>
</evidence>
<dbReference type="PROSITE" id="PS50011">
    <property type="entry name" value="PROTEIN_KINASE_DOM"/>
    <property type="match status" value="1"/>
</dbReference>
<dbReference type="InterPro" id="IPR011009">
    <property type="entry name" value="Kinase-like_dom_sf"/>
</dbReference>
<dbReference type="HOGENOM" id="CLU_000288_7_18_1"/>
<dbReference type="STRING" id="1051891.A0A0C3QI23"/>
<dbReference type="Pfam" id="PF00069">
    <property type="entry name" value="Pkinase"/>
    <property type="match status" value="1"/>
</dbReference>
<dbReference type="EMBL" id="KN822961">
    <property type="protein sequence ID" value="KIO31635.1"/>
    <property type="molecule type" value="Genomic_DNA"/>
</dbReference>
<reference evidence="3" key="2">
    <citation type="submission" date="2015-01" db="EMBL/GenBank/DDBJ databases">
        <title>Evolutionary Origins and Diversification of the Mycorrhizal Mutualists.</title>
        <authorList>
            <consortium name="DOE Joint Genome Institute"/>
            <consortium name="Mycorrhizal Genomics Consortium"/>
            <person name="Kohler A."/>
            <person name="Kuo A."/>
            <person name="Nagy L.G."/>
            <person name="Floudas D."/>
            <person name="Copeland A."/>
            <person name="Barry K.W."/>
            <person name="Cichocki N."/>
            <person name="Veneault-Fourrey C."/>
            <person name="LaButti K."/>
            <person name="Lindquist E.A."/>
            <person name="Lipzen A."/>
            <person name="Lundell T."/>
            <person name="Morin E."/>
            <person name="Murat C."/>
            <person name="Riley R."/>
            <person name="Ohm R."/>
            <person name="Sun H."/>
            <person name="Tunlid A."/>
            <person name="Henrissat B."/>
            <person name="Grigoriev I.V."/>
            <person name="Hibbett D.S."/>
            <person name="Martin F."/>
        </authorList>
    </citation>
    <scope>NUCLEOTIDE SEQUENCE [LARGE SCALE GENOMIC DNA]</scope>
    <source>
        <strain evidence="3">MUT 4182</strain>
    </source>
</reference>
<dbReference type="SMART" id="SM00220">
    <property type="entry name" value="S_TKc"/>
    <property type="match status" value="1"/>
</dbReference>
<dbReference type="PANTHER" id="PTHR44329">
    <property type="entry name" value="SERINE/THREONINE-PROTEIN KINASE TNNI3K-RELATED"/>
    <property type="match status" value="1"/>
</dbReference>
<name>A0A0C3QI23_9AGAM</name>
<proteinExistence type="predicted"/>
<dbReference type="GO" id="GO:0005524">
    <property type="term" value="F:ATP binding"/>
    <property type="evidence" value="ECO:0007669"/>
    <property type="project" value="InterPro"/>
</dbReference>
<dbReference type="OrthoDB" id="4062651at2759"/>